<protein>
    <submittedName>
        <fullName evidence="1">Uncharacterized protein</fullName>
    </submittedName>
</protein>
<evidence type="ECO:0000313" key="1">
    <source>
        <dbReference type="EMBL" id="WUV46841.1"/>
    </source>
</evidence>
<keyword evidence="2" id="KW-1185">Reference proteome</keyword>
<dbReference type="EMBL" id="CP109441">
    <property type="protein sequence ID" value="WUV46841.1"/>
    <property type="molecule type" value="Genomic_DNA"/>
</dbReference>
<accession>A0ABZ1YXF1</accession>
<name>A0ABZ1YXF1_9NOCA</name>
<gene>
    <name evidence="1" type="ORF">OG563_00830</name>
</gene>
<organism evidence="1 2">
    <name type="scientific">Nocardia vinacea</name>
    <dbReference type="NCBI Taxonomy" id="96468"/>
    <lineage>
        <taxon>Bacteria</taxon>
        <taxon>Bacillati</taxon>
        <taxon>Actinomycetota</taxon>
        <taxon>Actinomycetes</taxon>
        <taxon>Mycobacteriales</taxon>
        <taxon>Nocardiaceae</taxon>
        <taxon>Nocardia</taxon>
    </lineage>
</organism>
<dbReference type="Proteomes" id="UP001432062">
    <property type="component" value="Chromosome"/>
</dbReference>
<reference evidence="1" key="1">
    <citation type="submission" date="2022-10" db="EMBL/GenBank/DDBJ databases">
        <title>The complete genomes of actinobacterial strains from the NBC collection.</title>
        <authorList>
            <person name="Joergensen T.S."/>
            <person name="Alvarez Arevalo M."/>
            <person name="Sterndorff E.B."/>
            <person name="Faurdal D."/>
            <person name="Vuksanovic O."/>
            <person name="Mourched A.-S."/>
            <person name="Charusanti P."/>
            <person name="Shaw S."/>
            <person name="Blin K."/>
            <person name="Weber T."/>
        </authorList>
    </citation>
    <scope>NUCLEOTIDE SEQUENCE</scope>
    <source>
        <strain evidence="1">NBC_01482</strain>
    </source>
</reference>
<proteinExistence type="predicted"/>
<evidence type="ECO:0000313" key="2">
    <source>
        <dbReference type="Proteomes" id="UP001432062"/>
    </source>
</evidence>
<sequence length="65" mass="6824">MNPPRAAGRLGIADVAAAYGTDALQRRIAELRASGQHYAAIAIEHEIRSGAVVIDAELRNQQGAA</sequence>
<dbReference type="RefSeq" id="WP_327099755.1">
    <property type="nucleotide sequence ID" value="NZ_CP109149.1"/>
</dbReference>